<evidence type="ECO:0000313" key="2">
    <source>
        <dbReference type="EMBL" id="KAA8497117.1"/>
    </source>
</evidence>
<dbReference type="EMBL" id="VRMN01000002">
    <property type="protein sequence ID" value="KAA8497117.1"/>
    <property type="molecule type" value="Genomic_DNA"/>
</dbReference>
<gene>
    <name evidence="2" type="ORF">FVE85_0846</name>
</gene>
<name>A0A5J4Z3B3_PORPP</name>
<feature type="region of interest" description="Disordered" evidence="1">
    <location>
        <begin position="1"/>
        <end position="24"/>
    </location>
</feature>
<organism evidence="2 3">
    <name type="scientific">Porphyridium purpureum</name>
    <name type="common">Red alga</name>
    <name type="synonym">Porphyridium cruentum</name>
    <dbReference type="NCBI Taxonomy" id="35688"/>
    <lineage>
        <taxon>Eukaryota</taxon>
        <taxon>Rhodophyta</taxon>
        <taxon>Bangiophyceae</taxon>
        <taxon>Porphyridiales</taxon>
        <taxon>Porphyridiaceae</taxon>
        <taxon>Porphyridium</taxon>
    </lineage>
</organism>
<accession>A0A5J4Z3B3</accession>
<dbReference type="Proteomes" id="UP000324585">
    <property type="component" value="Unassembled WGS sequence"/>
</dbReference>
<proteinExistence type="predicted"/>
<sequence length="230" mass="25740">MLQDHTSVQIPKATPHEKSHGTPSRCLVTLSQSHAQLTPTVHTRTPQQHHRRPTPTHKFCELETAASTGRTKPVPRNRFNDFASGGKRFPNADAHAYTKTISFCDNRCNGLVQRSEWCQRLERGRGEKILAFIGTRVACIGVSPSAGKRGTSLHAKMSRALKTSHSRLMGSNLLLLLMRWRFEPRGCTSSQRRQDEHARPVRTQTMRSVTAETLSSGRARVFVCTTTSQT</sequence>
<protein>
    <submittedName>
        <fullName evidence="2">Uncharacterized protein</fullName>
    </submittedName>
</protein>
<dbReference type="AlphaFoldDB" id="A0A5J4Z3B3"/>
<evidence type="ECO:0000313" key="3">
    <source>
        <dbReference type="Proteomes" id="UP000324585"/>
    </source>
</evidence>
<evidence type="ECO:0000256" key="1">
    <source>
        <dbReference type="SAM" id="MobiDB-lite"/>
    </source>
</evidence>
<reference evidence="3" key="1">
    <citation type="journal article" date="2019" name="Nat. Commun.">
        <title>Expansion of phycobilisome linker gene families in mesophilic red algae.</title>
        <authorList>
            <person name="Lee J."/>
            <person name="Kim D."/>
            <person name="Bhattacharya D."/>
            <person name="Yoon H.S."/>
        </authorList>
    </citation>
    <scope>NUCLEOTIDE SEQUENCE [LARGE SCALE GENOMIC DNA]</scope>
    <source>
        <strain evidence="3">CCMP 1328</strain>
    </source>
</reference>
<keyword evidence="3" id="KW-1185">Reference proteome</keyword>
<comment type="caution">
    <text evidence="2">The sequence shown here is derived from an EMBL/GenBank/DDBJ whole genome shotgun (WGS) entry which is preliminary data.</text>
</comment>